<dbReference type="PANTHER" id="PTHR13326">
    <property type="entry name" value="TRNA PSEUDOURIDINE SYNTHASE D"/>
    <property type="match status" value="1"/>
</dbReference>
<dbReference type="EC" id="5.4.99.27" evidence="5"/>
<keyword evidence="2" id="KW-0819">tRNA processing</keyword>
<dbReference type="InterPro" id="IPR011760">
    <property type="entry name" value="PsdUridine_synth_TruD_insert"/>
</dbReference>
<sequence>MKVKREPEDFRVDERIAVRPAERGRYVLYRLSKRGLGTIEAVDLICRRWNLAGRRVSYGGLKDRHAVTTQYLSILEGPDRPIREPSFELEPVGRLDVPYGPQHFDGNRFGIVLRDMAEADAASAIDALERLPADGLPNYFDDQRFGSVGFSGEFIGHAWLKGDHERALRLALAEPTPFDRSGVKAQKAVVRRHWRDWAEAKARLDRSSTRSIVTYLVDHPEDFRGAFARLKRELRTLYFSAFQSHLWNLLLSAWIDRMTRPDQRVPVDLKVATLTFPRGLDEGQREAFRAAAIPLPSARTPEPAGSMGELAREVLTPFQLEWKDLRVRHLKDVFLSKGSRAAIVYPEDVRAATEDDGLHPGRKALRMGFSLGKGSYATILVKRITGAAGAASPTDGEP</sequence>
<dbReference type="PIRSF" id="PIRSF037016">
    <property type="entry name" value="Pseudouridin_synth_euk_prd"/>
    <property type="match status" value="1"/>
</dbReference>
<organism evidence="5 6">
    <name type="scientific">Aquisphaera giovannonii</name>
    <dbReference type="NCBI Taxonomy" id="406548"/>
    <lineage>
        <taxon>Bacteria</taxon>
        <taxon>Pseudomonadati</taxon>
        <taxon>Planctomycetota</taxon>
        <taxon>Planctomycetia</taxon>
        <taxon>Isosphaerales</taxon>
        <taxon>Isosphaeraceae</taxon>
        <taxon>Aquisphaera</taxon>
    </lineage>
</organism>
<dbReference type="Pfam" id="PF01142">
    <property type="entry name" value="TruD"/>
    <property type="match status" value="1"/>
</dbReference>
<keyword evidence="6" id="KW-1185">Reference proteome</keyword>
<dbReference type="EMBL" id="CP042997">
    <property type="protein sequence ID" value="QEH37636.1"/>
    <property type="molecule type" value="Genomic_DNA"/>
</dbReference>
<dbReference type="AlphaFoldDB" id="A0A5B9WAN5"/>
<evidence type="ECO:0000256" key="2">
    <source>
        <dbReference type="ARBA" id="ARBA00022694"/>
    </source>
</evidence>
<accession>A0A5B9WAN5</accession>
<dbReference type="InterPro" id="IPR020103">
    <property type="entry name" value="PsdUridine_synth_cat_dom_sf"/>
</dbReference>
<name>A0A5B9WAN5_9BACT</name>
<evidence type="ECO:0000256" key="1">
    <source>
        <dbReference type="ARBA" id="ARBA00007953"/>
    </source>
</evidence>
<dbReference type="PROSITE" id="PS50984">
    <property type="entry name" value="TRUD"/>
    <property type="match status" value="1"/>
</dbReference>
<dbReference type="KEGG" id="agv:OJF2_62270"/>
<dbReference type="InterPro" id="IPR020119">
    <property type="entry name" value="PsdUridine_synth_TruD_CS"/>
</dbReference>
<evidence type="ECO:0000313" key="5">
    <source>
        <dbReference type="EMBL" id="QEH37636.1"/>
    </source>
</evidence>
<dbReference type="GO" id="GO:0003723">
    <property type="term" value="F:RNA binding"/>
    <property type="evidence" value="ECO:0007669"/>
    <property type="project" value="InterPro"/>
</dbReference>
<dbReference type="Gene3D" id="3.30.70.3160">
    <property type="match status" value="1"/>
</dbReference>
<dbReference type="GO" id="GO:0160150">
    <property type="term" value="F:tRNA pseudouridine(13) synthase activity"/>
    <property type="evidence" value="ECO:0007669"/>
    <property type="project" value="UniProtKB-EC"/>
</dbReference>
<dbReference type="Gene3D" id="1.10.1510.30">
    <property type="match status" value="1"/>
</dbReference>
<feature type="domain" description="TRUD" evidence="4">
    <location>
        <begin position="135"/>
        <end position="345"/>
    </location>
</feature>
<dbReference type="GO" id="GO:0001522">
    <property type="term" value="P:pseudouridine synthesis"/>
    <property type="evidence" value="ECO:0007669"/>
    <property type="project" value="InterPro"/>
</dbReference>
<dbReference type="InterPro" id="IPR001656">
    <property type="entry name" value="PsdUridine_synth_TruD"/>
</dbReference>
<dbReference type="SUPFAM" id="SSF55120">
    <property type="entry name" value="Pseudouridine synthase"/>
    <property type="match status" value="1"/>
</dbReference>
<dbReference type="Proteomes" id="UP000324233">
    <property type="component" value="Chromosome"/>
</dbReference>
<dbReference type="PROSITE" id="PS01268">
    <property type="entry name" value="UPF0024"/>
    <property type="match status" value="1"/>
</dbReference>
<gene>
    <name evidence="5" type="primary">truD</name>
    <name evidence="5" type="ORF">OJF2_62270</name>
</gene>
<evidence type="ECO:0000259" key="4">
    <source>
        <dbReference type="PROSITE" id="PS50984"/>
    </source>
</evidence>
<dbReference type="Gene3D" id="3.30.2350.20">
    <property type="entry name" value="TruD, catalytic domain"/>
    <property type="match status" value="1"/>
</dbReference>
<evidence type="ECO:0000313" key="6">
    <source>
        <dbReference type="Proteomes" id="UP000324233"/>
    </source>
</evidence>
<protein>
    <submittedName>
        <fullName evidence="5">tRNA pseudouridine synthase D</fullName>
        <ecNumber evidence="5">5.4.99.27</ecNumber>
    </submittedName>
</protein>
<comment type="similarity">
    <text evidence="1">Belongs to the pseudouridine synthase TruD family.</text>
</comment>
<evidence type="ECO:0000256" key="3">
    <source>
        <dbReference type="ARBA" id="ARBA00023235"/>
    </source>
</evidence>
<dbReference type="OrthoDB" id="1550679at2"/>
<reference evidence="5 6" key="1">
    <citation type="submission" date="2019-08" db="EMBL/GenBank/DDBJ databases">
        <title>Deep-cultivation of Planctomycetes and their phenomic and genomic characterization uncovers novel biology.</title>
        <authorList>
            <person name="Wiegand S."/>
            <person name="Jogler M."/>
            <person name="Boedeker C."/>
            <person name="Pinto D."/>
            <person name="Vollmers J."/>
            <person name="Rivas-Marin E."/>
            <person name="Kohn T."/>
            <person name="Peeters S.H."/>
            <person name="Heuer A."/>
            <person name="Rast P."/>
            <person name="Oberbeckmann S."/>
            <person name="Bunk B."/>
            <person name="Jeske O."/>
            <person name="Meyerdierks A."/>
            <person name="Storesund J.E."/>
            <person name="Kallscheuer N."/>
            <person name="Luecker S."/>
            <person name="Lage O.M."/>
            <person name="Pohl T."/>
            <person name="Merkel B.J."/>
            <person name="Hornburger P."/>
            <person name="Mueller R.-W."/>
            <person name="Bruemmer F."/>
            <person name="Labrenz M."/>
            <person name="Spormann A.M."/>
            <person name="Op den Camp H."/>
            <person name="Overmann J."/>
            <person name="Amann R."/>
            <person name="Jetten M.S.M."/>
            <person name="Mascher T."/>
            <person name="Medema M.H."/>
            <person name="Devos D.P."/>
            <person name="Kaster A.-K."/>
            <person name="Ovreas L."/>
            <person name="Rohde M."/>
            <person name="Galperin M.Y."/>
            <person name="Jogler C."/>
        </authorList>
    </citation>
    <scope>NUCLEOTIDE SEQUENCE [LARGE SCALE GENOMIC DNA]</scope>
    <source>
        <strain evidence="5 6">OJF2</strain>
    </source>
</reference>
<dbReference type="InterPro" id="IPR042214">
    <property type="entry name" value="TruD_catalytic"/>
</dbReference>
<proteinExistence type="inferred from homology"/>
<keyword evidence="3 5" id="KW-0413">Isomerase</keyword>
<dbReference type="PANTHER" id="PTHR13326:SF21">
    <property type="entry name" value="PSEUDOURIDYLATE SYNTHASE PUS7L"/>
    <property type="match status" value="1"/>
</dbReference>
<dbReference type="GO" id="GO:0008033">
    <property type="term" value="P:tRNA processing"/>
    <property type="evidence" value="ECO:0007669"/>
    <property type="project" value="UniProtKB-KW"/>
</dbReference>